<evidence type="ECO:0000313" key="5">
    <source>
        <dbReference type="Proteomes" id="UP001266357"/>
    </source>
</evidence>
<dbReference type="PANTHER" id="PTHR37533">
    <property type="entry name" value="FLAGELLAR HOOK-LENGTH CONTROL PROTEIN"/>
    <property type="match status" value="1"/>
</dbReference>
<dbReference type="InterPro" id="IPR021136">
    <property type="entry name" value="Flagellar_hook_control-like_C"/>
</dbReference>
<evidence type="ECO:0000256" key="2">
    <source>
        <dbReference type="SAM" id="MobiDB-lite"/>
    </source>
</evidence>
<dbReference type="EMBL" id="JAVRIF010000002">
    <property type="protein sequence ID" value="MDT0602843.1"/>
    <property type="molecule type" value="Genomic_DNA"/>
</dbReference>
<keyword evidence="4" id="KW-0282">Flagellum</keyword>
<feature type="domain" description="Flagellar hook-length control protein-like C-terminal" evidence="3">
    <location>
        <begin position="535"/>
        <end position="616"/>
    </location>
</feature>
<feature type="compositionally biased region" description="Low complexity" evidence="2">
    <location>
        <begin position="48"/>
        <end position="57"/>
    </location>
</feature>
<dbReference type="Gene3D" id="3.30.750.140">
    <property type="match status" value="1"/>
</dbReference>
<proteinExistence type="predicted"/>
<organism evidence="4 5">
    <name type="scientific">Thalassotalea castellviae</name>
    <dbReference type="NCBI Taxonomy" id="3075612"/>
    <lineage>
        <taxon>Bacteria</taxon>
        <taxon>Pseudomonadati</taxon>
        <taxon>Pseudomonadota</taxon>
        <taxon>Gammaproteobacteria</taxon>
        <taxon>Alteromonadales</taxon>
        <taxon>Colwelliaceae</taxon>
        <taxon>Thalassotalea</taxon>
    </lineage>
</organism>
<dbReference type="RefSeq" id="WP_311577919.1">
    <property type="nucleotide sequence ID" value="NZ_JAVRIF010000002.1"/>
</dbReference>
<feature type="compositionally biased region" description="Polar residues" evidence="2">
    <location>
        <begin position="354"/>
        <end position="364"/>
    </location>
</feature>
<dbReference type="InterPro" id="IPR038610">
    <property type="entry name" value="FliK-like_C_sf"/>
</dbReference>
<feature type="coiled-coil region" evidence="1">
    <location>
        <begin position="576"/>
        <end position="603"/>
    </location>
</feature>
<dbReference type="Pfam" id="PF02120">
    <property type="entry name" value="Flg_hook"/>
    <property type="match status" value="1"/>
</dbReference>
<feature type="region of interest" description="Disordered" evidence="2">
    <location>
        <begin position="340"/>
        <end position="364"/>
    </location>
</feature>
<feature type="compositionally biased region" description="Polar residues" evidence="2">
    <location>
        <begin position="396"/>
        <end position="430"/>
    </location>
</feature>
<name>A0ABU2ZY45_9GAMM</name>
<feature type="compositionally biased region" description="Polar residues" evidence="2">
    <location>
        <begin position="15"/>
        <end position="35"/>
    </location>
</feature>
<evidence type="ECO:0000256" key="1">
    <source>
        <dbReference type="SAM" id="Coils"/>
    </source>
</evidence>
<dbReference type="InterPro" id="IPR052563">
    <property type="entry name" value="FliK"/>
</dbReference>
<feature type="region of interest" description="Disordered" evidence="2">
    <location>
        <begin position="192"/>
        <end position="234"/>
    </location>
</feature>
<feature type="compositionally biased region" description="Basic and acidic residues" evidence="2">
    <location>
        <begin position="224"/>
        <end position="234"/>
    </location>
</feature>
<keyword evidence="4" id="KW-0966">Cell projection</keyword>
<accession>A0ABU2ZY45</accession>
<gene>
    <name evidence="4" type="ORF">RM573_04495</name>
</gene>
<protein>
    <submittedName>
        <fullName evidence="4">Flagellar hook-length control protein FliK</fullName>
    </submittedName>
</protein>
<keyword evidence="1" id="KW-0175">Coiled coil</keyword>
<feature type="compositionally biased region" description="Basic and acidic residues" evidence="2">
    <location>
        <begin position="58"/>
        <end position="107"/>
    </location>
</feature>
<dbReference type="CDD" id="cd17470">
    <property type="entry name" value="T3SS_Flik_C"/>
    <property type="match status" value="1"/>
</dbReference>
<feature type="region of interest" description="Disordered" evidence="2">
    <location>
        <begin position="396"/>
        <end position="441"/>
    </location>
</feature>
<sequence>MSQVNLLAIDLAKSVDNTAVSTKNLDQGEQQSASFSAMMAKHQEQESGKQSQQSGKASHQEVTDEQTKLTDTETKSAEPKADKTTRSESKTPIKDDTSDLSDAENKEQTQLSVDENIEENIEQKPVIEGNTSSRLNTADDIAKQLLSFIAASDEVSTETIDGKFNATQEGRSQTDKTIGIKADFTDKKHDLEGKVASSSSTTSEVINKTVANSDQNNTSEITTEPEKTSKETSELKVTLDKTNPASITAADKINSAENLTLTQTAKSVKEAILVDNSLATDGVATVIDEKLKSPSVNPAHVAATDANIIEEKVANEEIPQAINKDTKASKNSNVETLITEQSAATKGNADKVDTSQVQTEPQGVTPVVTNVSEISKEEVKNVAKSDQTAERAINQTINNRGSLADNQTADSQGQSKEQSTKQQHMSQQPLEKSDAEFTKETQQVAAKQAFEIDVDEKITANMAEKSAVQSQLRETSHHQVLSQQSLHYVEEQAIQSSIVKAAADSISVQSAKSAFNIQAETISINRKDFVDAVKDKVMVMINQKIRQLEIRLDPPELGSMHVKLNLQNEQAAVNFVVQNQQAKEALEQNIDKLKDMLAQTGVDVGDANIEQRNQQADEGEETAQGQSAKDAMAGQDTDVEELTLSAANLYKASASGVDYYA</sequence>
<keyword evidence="4" id="KW-0969">Cilium</keyword>
<evidence type="ECO:0000313" key="4">
    <source>
        <dbReference type="EMBL" id="MDT0602843.1"/>
    </source>
</evidence>
<keyword evidence="5" id="KW-1185">Reference proteome</keyword>
<reference evidence="4 5" key="1">
    <citation type="submission" date="2023-09" db="EMBL/GenBank/DDBJ databases">
        <authorList>
            <person name="Rey-Velasco X."/>
        </authorList>
    </citation>
    <scope>NUCLEOTIDE SEQUENCE [LARGE SCALE GENOMIC DNA]</scope>
    <source>
        <strain evidence="4 5">W431</strain>
    </source>
</reference>
<feature type="compositionally biased region" description="Polar residues" evidence="2">
    <location>
        <begin position="196"/>
        <end position="217"/>
    </location>
</feature>
<dbReference type="Proteomes" id="UP001266357">
    <property type="component" value="Unassembled WGS sequence"/>
</dbReference>
<comment type="caution">
    <text evidence="4">The sequence shown here is derived from an EMBL/GenBank/DDBJ whole genome shotgun (WGS) entry which is preliminary data.</text>
</comment>
<feature type="region of interest" description="Disordered" evidence="2">
    <location>
        <begin position="10"/>
        <end position="131"/>
    </location>
</feature>
<feature type="region of interest" description="Disordered" evidence="2">
    <location>
        <begin position="613"/>
        <end position="635"/>
    </location>
</feature>
<dbReference type="PANTHER" id="PTHR37533:SF2">
    <property type="entry name" value="FLAGELLAR HOOK-LENGTH CONTROL PROTEIN"/>
    <property type="match status" value="1"/>
</dbReference>
<evidence type="ECO:0000259" key="3">
    <source>
        <dbReference type="Pfam" id="PF02120"/>
    </source>
</evidence>